<feature type="region of interest" description="Disordered" evidence="4">
    <location>
        <begin position="136"/>
        <end position="256"/>
    </location>
</feature>
<dbReference type="EMBL" id="QCYY01002998">
    <property type="protein sequence ID" value="ROT66037.1"/>
    <property type="molecule type" value="Genomic_DNA"/>
</dbReference>
<dbReference type="STRING" id="6689.A0A423SPA6"/>
<dbReference type="Pfam" id="PF22968">
    <property type="entry name" value="RNF34L-like_3rd"/>
    <property type="match status" value="1"/>
</dbReference>
<gene>
    <name evidence="6" type="ORF">C7M84_015968</name>
</gene>
<keyword evidence="7" id="KW-1185">Reference proteome</keyword>
<reference evidence="6 7" key="2">
    <citation type="submission" date="2019-01" db="EMBL/GenBank/DDBJ databases">
        <title>The decoding of complex shrimp genome reveals the adaptation for benthos swimmer, frequently molting mechanism and breeding impact on genome.</title>
        <authorList>
            <person name="Sun Y."/>
            <person name="Gao Y."/>
            <person name="Yu Y."/>
        </authorList>
    </citation>
    <scope>NUCLEOTIDE SEQUENCE [LARGE SCALE GENOMIC DNA]</scope>
    <source>
        <tissue evidence="6">Muscle</tissue>
    </source>
</reference>
<evidence type="ECO:0000256" key="2">
    <source>
        <dbReference type="ARBA" id="ARBA00022833"/>
    </source>
</evidence>
<dbReference type="AlphaFoldDB" id="A0A423SPA6"/>
<dbReference type="Pfam" id="PF23632">
    <property type="entry name" value="SAP_RNF34_RFFL"/>
    <property type="match status" value="1"/>
</dbReference>
<dbReference type="OrthoDB" id="3045089at2759"/>
<dbReference type="InterPro" id="IPR011011">
    <property type="entry name" value="Znf_FYVE_PHD"/>
</dbReference>
<dbReference type="CDD" id="cd16500">
    <property type="entry name" value="RING-HC_CARP"/>
    <property type="match status" value="1"/>
</dbReference>
<feature type="region of interest" description="Disordered" evidence="4">
    <location>
        <begin position="274"/>
        <end position="296"/>
    </location>
</feature>
<proteinExistence type="predicted"/>
<feature type="compositionally biased region" description="Polar residues" evidence="4">
    <location>
        <begin position="178"/>
        <end position="189"/>
    </location>
</feature>
<evidence type="ECO:0000313" key="6">
    <source>
        <dbReference type="EMBL" id="ROT66037.1"/>
    </source>
</evidence>
<name>A0A423SPA6_PENVA</name>
<dbReference type="Pfam" id="PF13920">
    <property type="entry name" value="zf-C3HC4_3"/>
    <property type="match status" value="1"/>
</dbReference>
<organism evidence="6 7">
    <name type="scientific">Penaeus vannamei</name>
    <name type="common">Whiteleg shrimp</name>
    <name type="synonym">Litopenaeus vannamei</name>
    <dbReference type="NCBI Taxonomy" id="6689"/>
    <lineage>
        <taxon>Eukaryota</taxon>
        <taxon>Metazoa</taxon>
        <taxon>Ecdysozoa</taxon>
        <taxon>Arthropoda</taxon>
        <taxon>Crustacea</taxon>
        <taxon>Multicrustacea</taxon>
        <taxon>Malacostraca</taxon>
        <taxon>Eumalacostraca</taxon>
        <taxon>Eucarida</taxon>
        <taxon>Decapoda</taxon>
        <taxon>Dendrobranchiata</taxon>
        <taxon>Penaeoidea</taxon>
        <taxon>Penaeidae</taxon>
        <taxon>Penaeus</taxon>
    </lineage>
</organism>
<evidence type="ECO:0000256" key="3">
    <source>
        <dbReference type="PROSITE-ProRule" id="PRU00175"/>
    </source>
</evidence>
<feature type="domain" description="RING-type" evidence="5">
    <location>
        <begin position="464"/>
        <end position="499"/>
    </location>
</feature>
<dbReference type="SUPFAM" id="SSF57903">
    <property type="entry name" value="FYVE/PHD zinc finger"/>
    <property type="match status" value="1"/>
</dbReference>
<keyword evidence="2" id="KW-0862">Zinc</keyword>
<protein>
    <submittedName>
        <fullName evidence="6">Putative E3 ubiquitin-protein ligase RNF34 isoform X1</fullName>
    </submittedName>
</protein>
<dbReference type="InterPro" id="IPR055111">
    <property type="entry name" value="RNF34_RFFL_HeH"/>
</dbReference>
<dbReference type="FunFam" id="3.30.40.10:FF:000110">
    <property type="entry name" value="E3 ubiquitin-protein ligase RNF34 isoform X1"/>
    <property type="match status" value="1"/>
</dbReference>
<keyword evidence="1 3" id="KW-0479">Metal-binding</keyword>
<sequence length="511" mass="55507">MLGGGGSCGGPVSWWCSEVWRCSPKVAPDIASSSGEMANCDQCSVKFSLLKRRRTCANCHLVFCSSCIKTGIGGTRKCNKCIVLSQWPLDISEVGALRVKDLRQYLQSQHINSTTCTEKRELIELVTRHICSQRRMSDNARQNTGAGSGSIFSSTARPPVFKPPSTNITRDDGIRVRPSSTLNSDSSGSIRVRPVDSIRVRPSRSLSPDSSEYDPEMDLGIRVFASDSQAGQQERVSSTSPISMEGCSESTEDKCSQCPSEDCTASSCSLDSCPNRASSQPMPCTLHNDSSGQDSIEDVSATNDLQLPDSTSMLEEIPGTGEIAQDNTTTTVQEAEVLEQGVNTSETPGLETPFEASAPQLEDDAPITTTMSSSSASSSTPSTASSPEPSKPLPNKVVALADLKSEEDIRRLSVRQCKELLALHRVNYSGITEKSELLNKIDMLWKDYQNARQDVEGLPEELLCKICMDSTIDCVFLECGHMIACTQCGKQMAECPVCRQYVVRVVRTFRA</sequence>
<feature type="compositionally biased region" description="Low complexity" evidence="4">
    <location>
        <begin position="366"/>
        <end position="388"/>
    </location>
</feature>
<dbReference type="GO" id="GO:0043161">
    <property type="term" value="P:proteasome-mediated ubiquitin-dependent protein catabolic process"/>
    <property type="evidence" value="ECO:0007669"/>
    <property type="project" value="TreeGrafter"/>
</dbReference>
<evidence type="ECO:0000313" key="7">
    <source>
        <dbReference type="Proteomes" id="UP000283509"/>
    </source>
</evidence>
<evidence type="ECO:0000256" key="4">
    <source>
        <dbReference type="SAM" id="MobiDB-lite"/>
    </source>
</evidence>
<dbReference type="SUPFAM" id="SSF57850">
    <property type="entry name" value="RING/U-box"/>
    <property type="match status" value="1"/>
</dbReference>
<evidence type="ECO:0000256" key="1">
    <source>
        <dbReference type="ARBA" id="ARBA00022771"/>
    </source>
</evidence>
<dbReference type="PROSITE" id="PS50089">
    <property type="entry name" value="ZF_RING_2"/>
    <property type="match status" value="1"/>
</dbReference>
<dbReference type="PANTHER" id="PTHR14879">
    <property type="entry name" value="CASPASE REGULATOR, RING FINGER DOMAIN-CONTAINING"/>
    <property type="match status" value="1"/>
</dbReference>
<keyword evidence="1 3" id="KW-0863">Zinc-finger</keyword>
<accession>A0A423SPA6</accession>
<dbReference type="GO" id="GO:0061630">
    <property type="term" value="F:ubiquitin protein ligase activity"/>
    <property type="evidence" value="ECO:0007669"/>
    <property type="project" value="TreeGrafter"/>
</dbReference>
<dbReference type="GO" id="GO:0070936">
    <property type="term" value="P:protein K48-linked ubiquitination"/>
    <property type="evidence" value="ECO:0007669"/>
    <property type="project" value="TreeGrafter"/>
</dbReference>
<dbReference type="GO" id="GO:0008270">
    <property type="term" value="F:zinc ion binding"/>
    <property type="evidence" value="ECO:0007669"/>
    <property type="project" value="UniProtKB-KW"/>
</dbReference>
<dbReference type="GO" id="GO:0005737">
    <property type="term" value="C:cytoplasm"/>
    <property type="evidence" value="ECO:0007669"/>
    <property type="project" value="TreeGrafter"/>
</dbReference>
<evidence type="ECO:0000259" key="5">
    <source>
        <dbReference type="PROSITE" id="PS50089"/>
    </source>
</evidence>
<dbReference type="Gene3D" id="3.30.40.10">
    <property type="entry name" value="Zinc/RING finger domain, C3HC4 (zinc finger)"/>
    <property type="match status" value="1"/>
</dbReference>
<comment type="caution">
    <text evidence="6">The sequence shown here is derived from an EMBL/GenBank/DDBJ whole genome shotgun (WGS) entry which is preliminary data.</text>
</comment>
<dbReference type="Proteomes" id="UP000283509">
    <property type="component" value="Unassembled WGS sequence"/>
</dbReference>
<dbReference type="InterPro" id="IPR051728">
    <property type="entry name" value="RING-FYVE_E3_ubiquitin-ligase"/>
</dbReference>
<dbReference type="GO" id="GO:1902042">
    <property type="term" value="P:negative regulation of extrinsic apoptotic signaling pathway via death domain receptors"/>
    <property type="evidence" value="ECO:0007669"/>
    <property type="project" value="TreeGrafter"/>
</dbReference>
<dbReference type="PANTHER" id="PTHR14879:SF15">
    <property type="entry name" value="E3 UBIQUITIN-PROTEIN LIGASE RIFIFYLIN-LIKE PROTEIN"/>
    <property type="match status" value="1"/>
</dbReference>
<dbReference type="InterPro" id="IPR001841">
    <property type="entry name" value="Znf_RING"/>
</dbReference>
<dbReference type="GO" id="GO:0005886">
    <property type="term" value="C:plasma membrane"/>
    <property type="evidence" value="ECO:0007669"/>
    <property type="project" value="TreeGrafter"/>
</dbReference>
<feature type="compositionally biased region" description="Polar residues" evidence="4">
    <location>
        <begin position="226"/>
        <end position="242"/>
    </location>
</feature>
<feature type="compositionally biased region" description="Polar residues" evidence="4">
    <location>
        <begin position="139"/>
        <end position="156"/>
    </location>
</feature>
<dbReference type="CDD" id="cd15750">
    <property type="entry name" value="FYVE_CARP"/>
    <property type="match status" value="1"/>
</dbReference>
<dbReference type="InterPro" id="IPR013083">
    <property type="entry name" value="Znf_RING/FYVE/PHD"/>
</dbReference>
<dbReference type="Gene3D" id="1.10.720.140">
    <property type="match status" value="1"/>
</dbReference>
<dbReference type="InterPro" id="IPR057299">
    <property type="entry name" value="RNF34_RFFL_SAP"/>
</dbReference>
<dbReference type="SMART" id="SM00184">
    <property type="entry name" value="RING"/>
    <property type="match status" value="2"/>
</dbReference>
<feature type="region of interest" description="Disordered" evidence="4">
    <location>
        <begin position="341"/>
        <end position="394"/>
    </location>
</feature>
<reference evidence="6 7" key="1">
    <citation type="submission" date="2018-04" db="EMBL/GenBank/DDBJ databases">
        <authorList>
            <person name="Zhang X."/>
            <person name="Yuan J."/>
            <person name="Li F."/>
            <person name="Xiang J."/>
        </authorList>
    </citation>
    <scope>NUCLEOTIDE SEQUENCE [LARGE SCALE GENOMIC DNA]</scope>
    <source>
        <tissue evidence="6">Muscle</tissue>
    </source>
</reference>